<feature type="transmembrane region" description="Helical" evidence="2">
    <location>
        <begin position="63"/>
        <end position="82"/>
    </location>
</feature>
<evidence type="ECO:0000256" key="2">
    <source>
        <dbReference type="SAM" id="Phobius"/>
    </source>
</evidence>
<dbReference type="AlphaFoldDB" id="A0A921LTN9"/>
<keyword evidence="2" id="KW-0812">Transmembrane</keyword>
<name>A0A921LTN9_9ACTN</name>
<reference evidence="3" key="1">
    <citation type="journal article" date="2021" name="PeerJ">
        <title>Extensive microbial diversity within the chicken gut microbiome revealed by metagenomics and culture.</title>
        <authorList>
            <person name="Gilroy R."/>
            <person name="Ravi A."/>
            <person name="Getino M."/>
            <person name="Pursley I."/>
            <person name="Horton D.L."/>
            <person name="Alikhan N.F."/>
            <person name="Baker D."/>
            <person name="Gharbi K."/>
            <person name="Hall N."/>
            <person name="Watson M."/>
            <person name="Adriaenssens E.M."/>
            <person name="Foster-Nyarko E."/>
            <person name="Jarju S."/>
            <person name="Secka A."/>
            <person name="Antonio M."/>
            <person name="Oren A."/>
            <person name="Chaudhuri R.R."/>
            <person name="La Ragione R."/>
            <person name="Hildebrand F."/>
            <person name="Pallen M.J."/>
        </authorList>
    </citation>
    <scope>NUCLEOTIDE SEQUENCE</scope>
    <source>
        <strain evidence="3">ChiHjej13B12-9602</strain>
    </source>
</reference>
<feature type="compositionally biased region" description="Polar residues" evidence="1">
    <location>
        <begin position="16"/>
        <end position="32"/>
    </location>
</feature>
<sequence>MLEGTRSGRSARSSSVQDVLSESLDPSATNILDRSELDRKSKKRKPNRADDPYHPRKIVSRRMLVAFIAIAVVACAIAFVWFDPLGVMPGFYQSVRTSAQESFPSREGMGGGEQTAEDAESDTKDEGSQTLEDQTLSDDAALAELTDLYERVVAVNEGDAFADAIDSFNGWYMASSLQKRQDASRGAYEVRDELQGIIDELDALRLMEGSPYEADRDNVRQLAQWMYERIDAICASWDVSLGYPDGESMGQHQDEILAPMREAGSSALNSYYEHVTEWRPQEH</sequence>
<protein>
    <submittedName>
        <fullName evidence="3">Zinc ribbon domain-containing protein</fullName>
    </submittedName>
</protein>
<dbReference type="RefSeq" id="WP_273189610.1">
    <property type="nucleotide sequence ID" value="NZ_DYUZ01000016.1"/>
</dbReference>
<dbReference type="EMBL" id="DYUZ01000016">
    <property type="protein sequence ID" value="HJG37022.1"/>
    <property type="molecule type" value="Genomic_DNA"/>
</dbReference>
<gene>
    <name evidence="3" type="ORF">K8V70_04045</name>
</gene>
<feature type="region of interest" description="Disordered" evidence="1">
    <location>
        <begin position="102"/>
        <end position="136"/>
    </location>
</feature>
<evidence type="ECO:0000313" key="4">
    <source>
        <dbReference type="Proteomes" id="UP000753256"/>
    </source>
</evidence>
<reference evidence="3" key="2">
    <citation type="submission" date="2021-09" db="EMBL/GenBank/DDBJ databases">
        <authorList>
            <person name="Gilroy R."/>
        </authorList>
    </citation>
    <scope>NUCLEOTIDE SEQUENCE</scope>
    <source>
        <strain evidence="3">ChiHjej13B12-9602</strain>
    </source>
</reference>
<evidence type="ECO:0000256" key="1">
    <source>
        <dbReference type="SAM" id="MobiDB-lite"/>
    </source>
</evidence>
<accession>A0A921LTN9</accession>
<keyword evidence="2" id="KW-1133">Transmembrane helix</keyword>
<feature type="region of interest" description="Disordered" evidence="1">
    <location>
        <begin position="1"/>
        <end position="54"/>
    </location>
</feature>
<keyword evidence="2" id="KW-0472">Membrane</keyword>
<organism evidence="3 4">
    <name type="scientific">Enorma phocaeensis</name>
    <dbReference type="NCBI Taxonomy" id="1871019"/>
    <lineage>
        <taxon>Bacteria</taxon>
        <taxon>Bacillati</taxon>
        <taxon>Actinomycetota</taxon>
        <taxon>Coriobacteriia</taxon>
        <taxon>Coriobacteriales</taxon>
        <taxon>Coriobacteriaceae</taxon>
        <taxon>Enorma</taxon>
    </lineage>
</organism>
<dbReference type="Proteomes" id="UP000753256">
    <property type="component" value="Unassembled WGS sequence"/>
</dbReference>
<proteinExistence type="predicted"/>
<comment type="caution">
    <text evidence="3">The sequence shown here is derived from an EMBL/GenBank/DDBJ whole genome shotgun (WGS) entry which is preliminary data.</text>
</comment>
<evidence type="ECO:0000313" key="3">
    <source>
        <dbReference type="EMBL" id="HJG37022.1"/>
    </source>
</evidence>